<dbReference type="Gene3D" id="3.20.20.120">
    <property type="entry name" value="Enolase-like C-terminal domain"/>
    <property type="match status" value="1"/>
</dbReference>
<name>A0AAX3LKQ4_9RHOB</name>
<dbReference type="AlphaFoldDB" id="A0AAX3LKQ4"/>
<sequence length="104" mass="11609">MTDTAALYGMTVNPHWFHDIHVHLVASSTSAKYVEFFTDEMVLNFRELIDTQLQFEDGDVLLPKTPGLGFNFDEDQVAKYAAFEAGVTDVWDKVSATPSHIGAQ</sequence>
<dbReference type="EMBL" id="CP116423">
    <property type="protein sequence ID" value="WCE69203.1"/>
    <property type="molecule type" value="Genomic_DNA"/>
</dbReference>
<evidence type="ECO:0000259" key="1">
    <source>
        <dbReference type="Pfam" id="PF13378"/>
    </source>
</evidence>
<dbReference type="SUPFAM" id="SSF51604">
    <property type="entry name" value="Enolase C-terminal domain-like"/>
    <property type="match status" value="1"/>
</dbReference>
<evidence type="ECO:0000313" key="3">
    <source>
        <dbReference type="Proteomes" id="UP001210770"/>
    </source>
</evidence>
<organism evidence="2 3">
    <name type="scientific">Sulfitobacter faviae</name>
    <dbReference type="NCBI Taxonomy" id="1775881"/>
    <lineage>
        <taxon>Bacteria</taxon>
        <taxon>Pseudomonadati</taxon>
        <taxon>Pseudomonadota</taxon>
        <taxon>Alphaproteobacteria</taxon>
        <taxon>Rhodobacterales</taxon>
        <taxon>Roseobacteraceae</taxon>
        <taxon>Sulfitobacter</taxon>
    </lineage>
</organism>
<reference evidence="2" key="1">
    <citation type="submission" date="2023-01" db="EMBL/GenBank/DDBJ databases">
        <title>Comparative genomic analysis of cold water coral derived Sulfitobacter faviae: insights into their metabolism and habitat adaptation.</title>
        <authorList>
            <person name="Guo Y."/>
            <person name="Lin S."/>
            <person name="Huang Z."/>
            <person name="Tang K."/>
            <person name="Wang X."/>
        </authorList>
    </citation>
    <scope>NUCLEOTIDE SEQUENCE</scope>
    <source>
        <strain evidence="2">SCSIO W_1865</strain>
    </source>
</reference>
<dbReference type="InterPro" id="IPR036849">
    <property type="entry name" value="Enolase-like_C_sf"/>
</dbReference>
<accession>A0AAX3LKQ4</accession>
<feature type="domain" description="Enolase C-terminal" evidence="1">
    <location>
        <begin position="3"/>
        <end position="75"/>
    </location>
</feature>
<dbReference type="Pfam" id="PF13378">
    <property type="entry name" value="MR_MLE_C"/>
    <property type="match status" value="1"/>
</dbReference>
<proteinExistence type="predicted"/>
<dbReference type="InterPro" id="IPR029065">
    <property type="entry name" value="Enolase_C-like"/>
</dbReference>
<protein>
    <submittedName>
        <fullName evidence="2">Enolase C-terminal domain-like protein</fullName>
    </submittedName>
</protein>
<dbReference type="Proteomes" id="UP001210770">
    <property type="component" value="Chromosome"/>
</dbReference>
<gene>
    <name evidence="2" type="ORF">PL336_10350</name>
</gene>
<evidence type="ECO:0000313" key="2">
    <source>
        <dbReference type="EMBL" id="WCE69203.1"/>
    </source>
</evidence>